<dbReference type="Gene3D" id="1.50.10.20">
    <property type="match status" value="1"/>
</dbReference>
<dbReference type="CDD" id="cd04793">
    <property type="entry name" value="LanC"/>
    <property type="match status" value="1"/>
</dbReference>
<dbReference type="InterPro" id="IPR020406">
    <property type="entry name" value="Epidermin_biosynth_EpiC"/>
</dbReference>
<dbReference type="Proteomes" id="UP000255425">
    <property type="component" value="Unassembled WGS sequence"/>
</dbReference>
<organism evidence="2 3">
    <name type="scientific">Staphylococcus saccharolyticus</name>
    <dbReference type="NCBI Taxonomy" id="33028"/>
    <lineage>
        <taxon>Bacteria</taxon>
        <taxon>Bacillati</taxon>
        <taxon>Bacillota</taxon>
        <taxon>Bacilli</taxon>
        <taxon>Bacillales</taxon>
        <taxon>Staphylococcaceae</taxon>
        <taxon>Staphylococcus</taxon>
    </lineage>
</organism>
<gene>
    <name evidence="2" type="primary">nisC</name>
    <name evidence="2" type="ORF">NCTC11807_02009</name>
</gene>
<reference evidence="2 3" key="1">
    <citation type="submission" date="2018-06" db="EMBL/GenBank/DDBJ databases">
        <authorList>
            <consortium name="Pathogen Informatics"/>
            <person name="Doyle S."/>
        </authorList>
    </citation>
    <scope>NUCLEOTIDE SEQUENCE [LARGE SCALE GENOMIC DNA]</scope>
    <source>
        <strain evidence="2 3">NCTC11807</strain>
    </source>
</reference>
<evidence type="ECO:0000313" key="3">
    <source>
        <dbReference type="Proteomes" id="UP000255425"/>
    </source>
</evidence>
<dbReference type="GO" id="GO:0031179">
    <property type="term" value="P:peptide modification"/>
    <property type="evidence" value="ECO:0007669"/>
    <property type="project" value="InterPro"/>
</dbReference>
<dbReference type="EMBL" id="UHDZ01000001">
    <property type="protein sequence ID" value="SUM73149.1"/>
    <property type="molecule type" value="Genomic_DNA"/>
</dbReference>
<protein>
    <submittedName>
        <fullName evidence="2">Lanthionine synthetase C-like family protein</fullName>
    </submittedName>
</protein>
<keyword evidence="1" id="KW-0862">Zinc</keyword>
<dbReference type="AlphaFoldDB" id="A0A380H640"/>
<feature type="binding site" evidence="1">
    <location>
        <position position="319"/>
    </location>
    <ligand>
        <name>Zn(2+)</name>
        <dbReference type="ChEBI" id="CHEBI:29105"/>
    </ligand>
</feature>
<dbReference type="PRINTS" id="PR01954">
    <property type="entry name" value="EPICPROTEIN"/>
</dbReference>
<dbReference type="GO" id="GO:0046872">
    <property type="term" value="F:metal ion binding"/>
    <property type="evidence" value="ECO:0007669"/>
    <property type="project" value="UniProtKB-KW"/>
</dbReference>
<evidence type="ECO:0000256" key="1">
    <source>
        <dbReference type="PIRSR" id="PIRSR607822-1"/>
    </source>
</evidence>
<feature type="binding site" evidence="1">
    <location>
        <position position="318"/>
    </location>
    <ligand>
        <name>Zn(2+)</name>
        <dbReference type="ChEBI" id="CHEBI:29105"/>
    </ligand>
</feature>
<dbReference type="RefSeq" id="WP_115313663.1">
    <property type="nucleotide sequence ID" value="NZ_CP066042.1"/>
</dbReference>
<name>A0A380H640_9STAP</name>
<dbReference type="SUPFAM" id="SSF158745">
    <property type="entry name" value="LanC-like"/>
    <property type="match status" value="1"/>
</dbReference>
<accession>A0A380H640</accession>
<dbReference type="Pfam" id="PF05147">
    <property type="entry name" value="LANC_like"/>
    <property type="match status" value="1"/>
</dbReference>
<keyword evidence="1" id="KW-0479">Metal-binding</keyword>
<keyword evidence="3" id="KW-1185">Reference proteome</keyword>
<dbReference type="GeneID" id="63936016"/>
<dbReference type="InterPro" id="IPR007822">
    <property type="entry name" value="LANC-like"/>
</dbReference>
<dbReference type="PRINTS" id="PR01950">
    <property type="entry name" value="LANCSUPER"/>
</dbReference>
<evidence type="ECO:0000313" key="2">
    <source>
        <dbReference type="EMBL" id="SUM73149.1"/>
    </source>
</evidence>
<proteinExistence type="predicted"/>
<feature type="binding site" evidence="1">
    <location>
        <position position="271"/>
    </location>
    <ligand>
        <name>Zn(2+)</name>
        <dbReference type="ChEBI" id="CHEBI:29105"/>
    </ligand>
</feature>
<dbReference type="InterPro" id="IPR033889">
    <property type="entry name" value="LanC"/>
</dbReference>
<sequence>MDEVEEIIKEEIAFLSNYKNATIQIENNSEHWSSYTLSHGYPGLILFLNEYQRLYNINLERLIHQYILKIGRELERGVEGFSLYSGLPGIAFSIDIISKDNNNYQIILNNIDDHLIRFINQKTTNIKIEAVPKHYDVIQGLTGVGRYLLNRVEANPKVLSSLIKIMHYFKDLHYSKNHWIVSKENQFLDIDKHRFTLGNINLGLAHGILGPFSLLSLCKLKGIEINHHTSLLSDVTDYIYKPEFQNSMGWLDRYDIAEKIYPSVSVRNGWCYGDTGIMNTIWLLGLALNDNELIEKAKRLMLKIVRLTNDDLISPTFCHGLASHLTIINNVNSYFNIVEVNKYLDKVTDKIMTFYSSENPCMFHDIEMFKDQQRISNKVGLLEGQIGTLLSLLNYKKRQASYLEKSWTNMFLIN</sequence>
<dbReference type="SMART" id="SM01260">
    <property type="entry name" value="LANC_like"/>
    <property type="match status" value="1"/>
</dbReference>